<organism evidence="1 2">
    <name type="scientific">Nannochloropsis gaditana</name>
    <dbReference type="NCBI Taxonomy" id="72520"/>
    <lineage>
        <taxon>Eukaryota</taxon>
        <taxon>Sar</taxon>
        <taxon>Stramenopiles</taxon>
        <taxon>Ochrophyta</taxon>
        <taxon>Eustigmatophyceae</taxon>
        <taxon>Eustigmatales</taxon>
        <taxon>Monodopsidaceae</taxon>
        <taxon>Nannochloropsis</taxon>
    </lineage>
</organism>
<dbReference type="Gene3D" id="3.40.1080.10">
    <property type="entry name" value="Glutaconate Coenzyme A-transferase"/>
    <property type="match status" value="2"/>
</dbReference>
<keyword evidence="2" id="KW-1185">Reference proteome</keyword>
<comment type="caution">
    <text evidence="1">The sequence shown here is derived from an EMBL/GenBank/DDBJ whole genome shotgun (WGS) entry which is preliminary data.</text>
</comment>
<evidence type="ECO:0000313" key="2">
    <source>
        <dbReference type="Proteomes" id="UP000019335"/>
    </source>
</evidence>
<keyword evidence="1" id="KW-0808">Transferase</keyword>
<evidence type="ECO:0000313" key="1">
    <source>
        <dbReference type="EMBL" id="EWM27362.1"/>
    </source>
</evidence>
<dbReference type="GO" id="GO:0008260">
    <property type="term" value="F:succinyl-CoA:3-oxo-acid CoA-transferase activity"/>
    <property type="evidence" value="ECO:0007669"/>
    <property type="project" value="TreeGrafter"/>
</dbReference>
<dbReference type="EMBL" id="AZIL01000480">
    <property type="protein sequence ID" value="EWM27362.1"/>
    <property type="molecule type" value="Genomic_DNA"/>
</dbReference>
<proteinExistence type="predicted"/>
<dbReference type="OrthoDB" id="197985at2759"/>
<dbReference type="Pfam" id="PF01144">
    <property type="entry name" value="CoA_trans"/>
    <property type="match status" value="2"/>
</dbReference>
<dbReference type="InterPro" id="IPR037171">
    <property type="entry name" value="NagB/RpiA_transferase-like"/>
</dbReference>
<dbReference type="InterPro" id="IPR012792">
    <property type="entry name" value="3-oxoacid_CoA-transf_A"/>
</dbReference>
<dbReference type="Proteomes" id="UP000019335">
    <property type="component" value="Chromosome 7"/>
</dbReference>
<dbReference type="PROSITE" id="PS01274">
    <property type="entry name" value="COA_TRANSF_2"/>
    <property type="match status" value="1"/>
</dbReference>
<dbReference type="NCBIfam" id="TIGR02429">
    <property type="entry name" value="pcaI_scoA_fam"/>
    <property type="match status" value="1"/>
</dbReference>
<name>W7TMR2_9STRA</name>
<reference evidence="1 2" key="1">
    <citation type="journal article" date="2014" name="Mol. Plant">
        <title>Chromosome Scale Genome Assembly and Transcriptome Profiling of Nannochloropsis gaditana in Nitrogen Depletion.</title>
        <authorList>
            <person name="Corteggiani Carpinelli E."/>
            <person name="Telatin A."/>
            <person name="Vitulo N."/>
            <person name="Forcato C."/>
            <person name="D'Angelo M."/>
            <person name="Schiavon R."/>
            <person name="Vezzi A."/>
            <person name="Giacometti G.M."/>
            <person name="Morosinotto T."/>
            <person name="Valle G."/>
        </authorList>
    </citation>
    <scope>NUCLEOTIDE SEQUENCE [LARGE SCALE GENOMIC DNA]</scope>
    <source>
        <strain evidence="1 2">B-31</strain>
    </source>
</reference>
<dbReference type="PANTHER" id="PTHR13707">
    <property type="entry name" value="KETOACID-COENZYME A TRANSFERASE"/>
    <property type="match status" value="1"/>
</dbReference>
<dbReference type="SMART" id="SM00882">
    <property type="entry name" value="CoA_trans"/>
    <property type="match status" value="1"/>
</dbReference>
<dbReference type="InterPro" id="IPR004165">
    <property type="entry name" value="CoA_trans_fam_I"/>
</dbReference>
<dbReference type="FunFam" id="3.40.1080.10:FF:000002">
    <property type="entry name" value="Succinyl-CoA:3-ketoacid-coenzyme A transferase, mitochondrial"/>
    <property type="match status" value="1"/>
</dbReference>
<dbReference type="SUPFAM" id="SSF100950">
    <property type="entry name" value="NagB/RpiA/CoA transferase-like"/>
    <property type="match status" value="1"/>
</dbReference>
<sequence length="413" mass="44566">MFPSVTCPILRRGRRPVTCLYMTTKRALANKVYESAAEAIQDIKDGSKLCVGGFGLCGIPENLIAALVQKGTKDLTCVSNNAGVDNFGLGLLLRSKQVKRMISSYVGENKEFERQYLSGELEVELTPQGSLAERLRAGGAGIPAFYTPTAYGTLVEKGGFPIKLNPDGSTAIGSQPRETRKFQGRNYVMEEAITGDFSLVKGWKADTKGNVIFRGTARNFNPDAARAGKVCIVEVEDLLQPGDLHPDEVHLPGIYVHRIVKGPHHEKRIERLTVTKKGSKESQGGKLNPARERIVKRAALEFEDGMYVNLGIGIPVLASNYLPEGVSIELQSENGLLGMGPYPEVLTFPLALPSSPSTLVHSFDLSLCLCSTPSRLLPLPPATPLSPSLSPSRPPSLTLATHLFASLGGDTRS</sequence>
<protein>
    <submittedName>
        <fullName evidence="1">3-oxoacid transferase 1</fullName>
    </submittedName>
</protein>
<dbReference type="PANTHER" id="PTHR13707:SF23">
    <property type="entry name" value="SUCCINYL-COA:3-KETOACID-COENZYME A TRANSFERASE"/>
    <property type="match status" value="1"/>
</dbReference>
<dbReference type="AlphaFoldDB" id="W7TMR2"/>
<dbReference type="InterPro" id="IPR004164">
    <property type="entry name" value="CoA_transf_AS"/>
</dbReference>
<gene>
    <name evidence="1" type="ORF">Naga_100584g5</name>
</gene>
<accession>W7TMR2</accession>